<organism evidence="1">
    <name type="scientific">freshwater metagenome</name>
    <dbReference type="NCBI Taxonomy" id="449393"/>
    <lineage>
        <taxon>unclassified sequences</taxon>
        <taxon>metagenomes</taxon>
        <taxon>ecological metagenomes</taxon>
    </lineage>
</organism>
<sequence>MSADAVNPRRELLEAFAEGIDRIGEALADLGAAYELLDETSGEHLEAQLFRPVQAAYGRSQRAHNDFAERVGLPTRSFTAPGGGAPSRGVTGLVAAALDSIEQGDDTLVSLQDSMMLVELGDRELRSAVAEVRRHLDEAVKHAGPFLSTLGR</sequence>
<reference evidence="1" key="1">
    <citation type="submission" date="2020-05" db="EMBL/GenBank/DDBJ databases">
        <authorList>
            <person name="Chiriac C."/>
            <person name="Salcher M."/>
            <person name="Ghai R."/>
            <person name="Kavagutti S V."/>
        </authorList>
    </citation>
    <scope>NUCLEOTIDE SEQUENCE</scope>
</reference>
<evidence type="ECO:0000313" key="1">
    <source>
        <dbReference type="EMBL" id="CAB4944272.1"/>
    </source>
</evidence>
<dbReference type="AlphaFoldDB" id="A0A6J7JQ55"/>
<name>A0A6J7JQ55_9ZZZZ</name>
<protein>
    <submittedName>
        <fullName evidence="1">Unannotated protein</fullName>
    </submittedName>
</protein>
<dbReference type="EMBL" id="CAFBMX010000018">
    <property type="protein sequence ID" value="CAB4944272.1"/>
    <property type="molecule type" value="Genomic_DNA"/>
</dbReference>
<accession>A0A6J7JQ55</accession>
<proteinExistence type="predicted"/>
<gene>
    <name evidence="1" type="ORF">UFOPK3674_02015</name>
</gene>